<keyword evidence="2" id="KW-0560">Oxidoreductase</keyword>
<dbReference type="Gene3D" id="3.40.50.720">
    <property type="entry name" value="NAD(P)-binding Rossmann-like Domain"/>
    <property type="match status" value="1"/>
</dbReference>
<evidence type="ECO:0000313" key="7">
    <source>
        <dbReference type="EMBL" id="SFB85773.1"/>
    </source>
</evidence>
<evidence type="ECO:0000259" key="5">
    <source>
        <dbReference type="Pfam" id="PF03446"/>
    </source>
</evidence>
<dbReference type="OrthoDB" id="3185659at2"/>
<accession>A0A1I1ELH2</accession>
<dbReference type="PROSITE" id="PS00895">
    <property type="entry name" value="3_HYDROXYISOBUT_DH"/>
    <property type="match status" value="1"/>
</dbReference>
<evidence type="ECO:0000256" key="4">
    <source>
        <dbReference type="PIRSR" id="PIRSR000103-1"/>
    </source>
</evidence>
<proteinExistence type="inferred from homology"/>
<dbReference type="PANTHER" id="PTHR22981:SF7">
    <property type="entry name" value="3-HYDROXYISOBUTYRATE DEHYDROGENASE, MITOCHONDRIAL"/>
    <property type="match status" value="1"/>
</dbReference>
<dbReference type="GO" id="GO:0016054">
    <property type="term" value="P:organic acid catabolic process"/>
    <property type="evidence" value="ECO:0007669"/>
    <property type="project" value="UniProtKB-ARBA"/>
</dbReference>
<dbReference type="GO" id="GO:0051287">
    <property type="term" value="F:NAD binding"/>
    <property type="evidence" value="ECO:0007669"/>
    <property type="project" value="InterPro"/>
</dbReference>
<name>A0A1I1ELH2_9ACTN</name>
<dbReference type="InterPro" id="IPR006115">
    <property type="entry name" value="6PGDH_NADP-bd"/>
</dbReference>
<evidence type="ECO:0000256" key="1">
    <source>
        <dbReference type="ARBA" id="ARBA00009080"/>
    </source>
</evidence>
<evidence type="ECO:0000259" key="6">
    <source>
        <dbReference type="Pfam" id="PF14833"/>
    </source>
</evidence>
<dbReference type="SUPFAM" id="SSF51735">
    <property type="entry name" value="NAD(P)-binding Rossmann-fold domains"/>
    <property type="match status" value="1"/>
</dbReference>
<evidence type="ECO:0000256" key="3">
    <source>
        <dbReference type="ARBA" id="ARBA00023027"/>
    </source>
</evidence>
<feature type="active site" evidence="4">
    <location>
        <position position="167"/>
    </location>
</feature>
<reference evidence="7 8" key="1">
    <citation type="submission" date="2016-10" db="EMBL/GenBank/DDBJ databases">
        <authorList>
            <person name="de Groot N.N."/>
        </authorList>
    </citation>
    <scope>NUCLEOTIDE SEQUENCE [LARGE SCALE GENOMIC DNA]</scope>
    <source>
        <strain evidence="7 8">CGMCC 1.7056</strain>
    </source>
</reference>
<dbReference type="AlphaFoldDB" id="A0A1I1ELH2"/>
<dbReference type="GO" id="GO:0016616">
    <property type="term" value="F:oxidoreductase activity, acting on the CH-OH group of donors, NAD or NADP as acceptor"/>
    <property type="evidence" value="ECO:0007669"/>
    <property type="project" value="TreeGrafter"/>
</dbReference>
<feature type="domain" description="6-phosphogluconate dehydrogenase NADP-binding" evidence="5">
    <location>
        <begin position="3"/>
        <end position="158"/>
    </location>
</feature>
<keyword evidence="8" id="KW-1185">Reference proteome</keyword>
<gene>
    <name evidence="7" type="ORF">SAMN04487968_10254</name>
</gene>
<dbReference type="PIRSF" id="PIRSF000103">
    <property type="entry name" value="HIBADH"/>
    <property type="match status" value="1"/>
</dbReference>
<dbReference type="Gene3D" id="1.10.1040.10">
    <property type="entry name" value="N-(1-d-carboxylethyl)-l-norvaline Dehydrogenase, domain 2"/>
    <property type="match status" value="1"/>
</dbReference>
<dbReference type="InterPro" id="IPR002204">
    <property type="entry name" value="3-OH-isobutyrate_DH-rel_CS"/>
</dbReference>
<dbReference type="InterPro" id="IPR013328">
    <property type="entry name" value="6PGD_dom2"/>
</dbReference>
<dbReference type="Pfam" id="PF14833">
    <property type="entry name" value="NAD_binding_11"/>
    <property type="match status" value="1"/>
</dbReference>
<dbReference type="STRING" id="574651.SAMN04487968_10254"/>
<dbReference type="SUPFAM" id="SSF48179">
    <property type="entry name" value="6-phosphogluconate dehydrogenase C-terminal domain-like"/>
    <property type="match status" value="1"/>
</dbReference>
<keyword evidence="3" id="KW-0520">NAD</keyword>
<dbReference type="RefSeq" id="WP_139230014.1">
    <property type="nucleotide sequence ID" value="NZ_FOLB01000002.1"/>
</dbReference>
<dbReference type="InterPro" id="IPR029154">
    <property type="entry name" value="HIBADH-like_NADP-bd"/>
</dbReference>
<evidence type="ECO:0000313" key="8">
    <source>
        <dbReference type="Proteomes" id="UP000198832"/>
    </source>
</evidence>
<organism evidence="7 8">
    <name type="scientific">Nocardioides terrae</name>
    <dbReference type="NCBI Taxonomy" id="574651"/>
    <lineage>
        <taxon>Bacteria</taxon>
        <taxon>Bacillati</taxon>
        <taxon>Actinomycetota</taxon>
        <taxon>Actinomycetes</taxon>
        <taxon>Propionibacteriales</taxon>
        <taxon>Nocardioidaceae</taxon>
        <taxon>Nocardioides</taxon>
    </lineage>
</organism>
<sequence length="287" mass="30398">MSVGLIGLGAMGLPMSKNMVLRGQDVVGLDLDHGRMAMAERSGVKPADSLAGLMAACEVVVACLPTDESMVALGRDLATLARPGQLLIVSGTHSLAVMKTLDDLIRAAGASVVDAPVVWGGTNTEDGTLVSLLGGTEADVERARPVALGYSKEVEHVGPLGAGQIAKACNNYLHWVHSVSNFEALALAKRYGIDAEKMRHVLMKSPGDNPTLRNFDRYNFTWHEKDMDLVLDLAQDGGLMMPMAAQTDQLVKSITRAEVKKLLSEDSAVYLGQTVTARESGGVGDLS</sequence>
<dbReference type="GO" id="GO:0050661">
    <property type="term" value="F:NADP binding"/>
    <property type="evidence" value="ECO:0007669"/>
    <property type="project" value="InterPro"/>
</dbReference>
<dbReference type="InterPro" id="IPR036291">
    <property type="entry name" value="NAD(P)-bd_dom_sf"/>
</dbReference>
<protein>
    <submittedName>
        <fullName evidence="7">3-hydroxyisobutyrate dehydrogenase</fullName>
    </submittedName>
</protein>
<dbReference type="Pfam" id="PF03446">
    <property type="entry name" value="NAD_binding_2"/>
    <property type="match status" value="1"/>
</dbReference>
<dbReference type="InterPro" id="IPR008927">
    <property type="entry name" value="6-PGluconate_DH-like_C_sf"/>
</dbReference>
<dbReference type="Proteomes" id="UP000198832">
    <property type="component" value="Unassembled WGS sequence"/>
</dbReference>
<dbReference type="EMBL" id="FOLB01000002">
    <property type="protein sequence ID" value="SFB85773.1"/>
    <property type="molecule type" value="Genomic_DNA"/>
</dbReference>
<dbReference type="PANTHER" id="PTHR22981">
    <property type="entry name" value="3-HYDROXYISOBUTYRATE DEHYDROGENASE-RELATED"/>
    <property type="match status" value="1"/>
</dbReference>
<dbReference type="InterPro" id="IPR015815">
    <property type="entry name" value="HIBADH-related"/>
</dbReference>
<evidence type="ECO:0000256" key="2">
    <source>
        <dbReference type="ARBA" id="ARBA00023002"/>
    </source>
</evidence>
<comment type="similarity">
    <text evidence="1">Belongs to the HIBADH-related family.</text>
</comment>
<feature type="domain" description="3-hydroxyisobutyrate dehydrogenase-like NAD-binding" evidence="6">
    <location>
        <begin position="161"/>
        <end position="259"/>
    </location>
</feature>